<feature type="signal peptide" evidence="2">
    <location>
        <begin position="1"/>
        <end position="21"/>
    </location>
</feature>
<dbReference type="PROSITE" id="PS51257">
    <property type="entry name" value="PROKAR_LIPOPROTEIN"/>
    <property type="match status" value="1"/>
</dbReference>
<accession>Q2IF74</accession>
<dbReference type="PANTHER" id="PTHR33227:SF48">
    <property type="entry name" value="STIGMA-SPECIFIC STIG1-LIKE PROTEIN 4"/>
    <property type="match status" value="1"/>
</dbReference>
<reference evidence="3 4" key="1">
    <citation type="submission" date="2006-01" db="EMBL/GenBank/DDBJ databases">
        <title>Complete sequence of Anaeromyxobacter dehalogenans 2CP-C.</title>
        <authorList>
            <consortium name="US DOE Joint Genome Institute"/>
            <person name="Copeland A."/>
            <person name="Lucas S."/>
            <person name="Lapidus A."/>
            <person name="Barry K."/>
            <person name="Detter J.C."/>
            <person name="Glavina T."/>
            <person name="Hammon N."/>
            <person name="Israni S."/>
            <person name="Pitluck S."/>
            <person name="Brettin T."/>
            <person name="Bruce D."/>
            <person name="Han C."/>
            <person name="Tapia R."/>
            <person name="Gilna P."/>
            <person name="Kiss H."/>
            <person name="Schmutz J."/>
            <person name="Larimer F."/>
            <person name="Land M."/>
            <person name="Kyrpides N."/>
            <person name="Anderson I."/>
            <person name="Sanford R.A."/>
            <person name="Ritalahti K.M."/>
            <person name="Thomas H.S."/>
            <person name="Kirby J.R."/>
            <person name="Zhulin I.B."/>
            <person name="Loeffler F.E."/>
            <person name="Richardson P."/>
        </authorList>
    </citation>
    <scope>NUCLEOTIDE SEQUENCE [LARGE SCALE GENOMIC DNA]</scope>
    <source>
        <strain evidence="3 4">2CP-C</strain>
    </source>
</reference>
<dbReference type="STRING" id="290397.Adeh_3463"/>
<keyword evidence="1 2" id="KW-0732">Signal</keyword>
<proteinExistence type="predicted"/>
<dbReference type="InterPro" id="IPR015943">
    <property type="entry name" value="WD40/YVTN_repeat-like_dom_sf"/>
</dbReference>
<dbReference type="Gene3D" id="2.130.10.10">
    <property type="entry name" value="YVTN repeat-like/Quinoprotein amine dehydrogenase"/>
    <property type="match status" value="2"/>
</dbReference>
<dbReference type="InterPro" id="IPR011044">
    <property type="entry name" value="Quino_amine_DH_bsu"/>
</dbReference>
<dbReference type="AlphaFoldDB" id="Q2IF74"/>
<dbReference type="OrthoDB" id="5522667at2"/>
<gene>
    <name evidence="3" type="ordered locus">Adeh_3463</name>
</gene>
<feature type="chain" id="PRO_5004209853" evidence="2">
    <location>
        <begin position="22"/>
        <end position="482"/>
    </location>
</feature>
<dbReference type="NCBIfam" id="NF041328">
    <property type="entry name" value="C_rich_MXAN6577"/>
    <property type="match status" value="1"/>
</dbReference>
<dbReference type="EMBL" id="CP000251">
    <property type="protein sequence ID" value="ABC83230.1"/>
    <property type="molecule type" value="Genomic_DNA"/>
</dbReference>
<evidence type="ECO:0000313" key="3">
    <source>
        <dbReference type="EMBL" id="ABC83230.1"/>
    </source>
</evidence>
<dbReference type="Proteomes" id="UP000001935">
    <property type="component" value="Chromosome"/>
</dbReference>
<protein>
    <submittedName>
        <fullName evidence="3">Uncharacterized protein</fullName>
    </submittedName>
</protein>
<evidence type="ECO:0000313" key="4">
    <source>
        <dbReference type="Proteomes" id="UP000001935"/>
    </source>
</evidence>
<dbReference type="SUPFAM" id="SSF50969">
    <property type="entry name" value="YVTN repeat-like/Quinoprotein amine dehydrogenase"/>
    <property type="match status" value="1"/>
</dbReference>
<organism evidence="3 4">
    <name type="scientific">Anaeromyxobacter dehalogenans (strain 2CP-C)</name>
    <dbReference type="NCBI Taxonomy" id="290397"/>
    <lineage>
        <taxon>Bacteria</taxon>
        <taxon>Pseudomonadati</taxon>
        <taxon>Myxococcota</taxon>
        <taxon>Myxococcia</taxon>
        <taxon>Myxococcales</taxon>
        <taxon>Cystobacterineae</taxon>
        <taxon>Anaeromyxobacteraceae</taxon>
        <taxon>Anaeromyxobacter</taxon>
    </lineage>
</organism>
<dbReference type="PANTHER" id="PTHR33227">
    <property type="entry name" value="STIGMA-SPECIFIC STIG1-LIKE PROTEIN 3"/>
    <property type="match status" value="1"/>
</dbReference>
<dbReference type="RefSeq" id="WP_011422512.1">
    <property type="nucleotide sequence ID" value="NC_007760.1"/>
</dbReference>
<dbReference type="HOGENOM" id="CLU_508730_0_0_7"/>
<evidence type="ECO:0000256" key="1">
    <source>
        <dbReference type="ARBA" id="ARBA00022729"/>
    </source>
</evidence>
<dbReference type="KEGG" id="ade:Adeh_3463"/>
<dbReference type="InterPro" id="IPR006969">
    <property type="entry name" value="Stig-like"/>
</dbReference>
<name>Q2IF74_ANADE</name>
<dbReference type="Pfam" id="PF04885">
    <property type="entry name" value="Stig1"/>
    <property type="match status" value="1"/>
</dbReference>
<evidence type="ECO:0000256" key="2">
    <source>
        <dbReference type="SAM" id="SignalP"/>
    </source>
</evidence>
<sequence>MIRIPLPALRAALAAAALALAACSSDPEIVCAAGEQVCGGACTSVEIDSSNCGACGAACGAYQECNAGACECGPGTVECGGGCVDLASDPGSCGACGHACGTGQVCAGGTCASACPAGLLSCGGACADPSSDRWNCGACGVRCDRGESCREGACRPDVYVACFATDDVRPANAALRGGLPRAAGDGPIALGVAAGRLWAAASLSHSLVSFPLDLGAAGVETVLGGGDLEALSVSGDRLWVANAAAGSLVVYDAAARRVVDEVVLGTTGVNPRWVAFASGRAYAALYGLDAASGGQEVAVIDLATGGIVRRIDLRALADAPGLPFPSHAVVAGGRVYVTLANLRLGEWGYYTDPAGSGKLAVIDPAADDALTSIDLGDGCLNAGGLAASADGRMLWVACGGSAAVLPVELGDAGATLHAPVAAPDFSAPGNIALCGGTAYVTDQWSGSVWRFDPSTGERLAAGEICPASQAGWAWAADVACAP</sequence>
<dbReference type="eggNOG" id="COG3391">
    <property type="taxonomic scope" value="Bacteria"/>
</dbReference>